<reference evidence="2 3" key="1">
    <citation type="submission" date="2014-04" db="EMBL/GenBank/DDBJ databases">
        <title>The Genome Sequence of Thermoanaerobaculum aquaticum MP-01, The First Cultivated Group 23 Acidobacterium.</title>
        <authorList>
            <person name="Stamps B.W."/>
            <person name="Losey N.A."/>
            <person name="Lawson P.A."/>
            <person name="Stevenson B.S."/>
        </authorList>
    </citation>
    <scope>NUCLEOTIDE SEQUENCE [LARGE SCALE GENOMIC DNA]</scope>
    <source>
        <strain evidence="2 3">MP-01</strain>
    </source>
</reference>
<feature type="transmembrane region" description="Helical" evidence="1">
    <location>
        <begin position="64"/>
        <end position="88"/>
    </location>
</feature>
<proteinExistence type="predicted"/>
<name>A0A062XWF1_9BACT</name>
<sequence>MRAVLLLLLRGCGCLVRIRVYRDLERMFMTDPLIASWSHFLALAIPLGLAIERIAHFRQRGAKAWLMGLPPGLGSLVGAFDLAFSISVGVLEKAVAGLLAVVCGVAAGLYLSDWPRLGGKE</sequence>
<feature type="transmembrane region" description="Helical" evidence="1">
    <location>
        <begin position="94"/>
        <end position="112"/>
    </location>
</feature>
<evidence type="ECO:0000313" key="3">
    <source>
        <dbReference type="Proteomes" id="UP000027284"/>
    </source>
</evidence>
<keyword evidence="1" id="KW-0812">Transmembrane</keyword>
<protein>
    <submittedName>
        <fullName evidence="2">Uncharacterized protein</fullName>
    </submittedName>
</protein>
<dbReference type="Proteomes" id="UP000027284">
    <property type="component" value="Unassembled WGS sequence"/>
</dbReference>
<evidence type="ECO:0000313" key="2">
    <source>
        <dbReference type="EMBL" id="KDA53754.1"/>
    </source>
</evidence>
<organism evidence="2 3">
    <name type="scientific">Thermoanaerobaculum aquaticum</name>
    <dbReference type="NCBI Taxonomy" id="1312852"/>
    <lineage>
        <taxon>Bacteria</taxon>
        <taxon>Pseudomonadati</taxon>
        <taxon>Acidobacteriota</taxon>
        <taxon>Thermoanaerobaculia</taxon>
        <taxon>Thermoanaerobaculales</taxon>
        <taxon>Thermoanaerobaculaceae</taxon>
        <taxon>Thermoanaerobaculum</taxon>
    </lineage>
</organism>
<keyword evidence="1" id="KW-1133">Transmembrane helix</keyword>
<comment type="caution">
    <text evidence="2">The sequence shown here is derived from an EMBL/GenBank/DDBJ whole genome shotgun (WGS) entry which is preliminary data.</text>
</comment>
<dbReference type="AlphaFoldDB" id="A0A062XWF1"/>
<feature type="transmembrane region" description="Helical" evidence="1">
    <location>
        <begin position="34"/>
        <end position="52"/>
    </location>
</feature>
<keyword evidence="1" id="KW-0472">Membrane</keyword>
<gene>
    <name evidence="2" type="ORF">EG19_02755</name>
</gene>
<accession>A0A062XWF1</accession>
<evidence type="ECO:0000256" key="1">
    <source>
        <dbReference type="SAM" id="Phobius"/>
    </source>
</evidence>
<dbReference type="EMBL" id="JMFG01000017">
    <property type="protein sequence ID" value="KDA53754.1"/>
    <property type="molecule type" value="Genomic_DNA"/>
</dbReference>
<keyword evidence="3" id="KW-1185">Reference proteome</keyword>